<dbReference type="InterPro" id="IPR011990">
    <property type="entry name" value="TPR-like_helical_dom_sf"/>
</dbReference>
<dbReference type="SUPFAM" id="SSF48452">
    <property type="entry name" value="TPR-like"/>
    <property type="match status" value="2"/>
</dbReference>
<dbReference type="PANTHER" id="PTHR10098:SF108">
    <property type="entry name" value="TETRATRICOPEPTIDE REPEAT PROTEIN 28"/>
    <property type="match status" value="1"/>
</dbReference>
<dbReference type="Pfam" id="PF12770">
    <property type="entry name" value="CHAT"/>
    <property type="match status" value="1"/>
</dbReference>
<dbReference type="Proteomes" id="UP001500711">
    <property type="component" value="Unassembled WGS sequence"/>
</dbReference>
<evidence type="ECO:0000259" key="1">
    <source>
        <dbReference type="Pfam" id="PF12770"/>
    </source>
</evidence>
<dbReference type="SMART" id="SM00028">
    <property type="entry name" value="TPR"/>
    <property type="match status" value="4"/>
</dbReference>
<accession>A0ABP7CG72</accession>
<gene>
    <name evidence="2" type="ORF">GCM10022267_87240</name>
</gene>
<keyword evidence="3" id="KW-1185">Reference proteome</keyword>
<evidence type="ECO:0000313" key="3">
    <source>
        <dbReference type="Proteomes" id="UP001500711"/>
    </source>
</evidence>
<protein>
    <submittedName>
        <fullName evidence="2">CHAT domain-containing protein</fullName>
    </submittedName>
</protein>
<dbReference type="InterPro" id="IPR019734">
    <property type="entry name" value="TPR_rpt"/>
</dbReference>
<sequence length="857" mass="93974">MPARALNTARELYLKGSAEQGQYRIPSAIRLLKRALVHADRAPDSPERTELRVRILYNLGRCVGEASGMDAAVELFDEARRNVERLTDRWLSAQLSGSIDYSQGVLIMRRGQPEKAVAWYGPFITYAENVMSTAPDRVDTELVQRLASSLIARAFANAAIRRRDPAVADLERTLELSREHGLDDLYPYAIYALANTYKQSGDLAEALRRYEEAERIFRAKESYSLLSGVQLDQAEALIMIGLFDEAGVHLDEALPVMRREKLKQGVAEVEMFRASAALLDEQFDLARRMAKASMRKLEKRGSTWWIMAALIELWAHAMQAKRVTNALVQKALTVSSHLEANHLLDEARLAKLLAARLEIRRRRLAEGEELLRQLPGPRTVTPIDHRMQRRLVLAELALAKGNRRAALLHARKGLEELGQVRDQLGGLELVSATAVHGRELGELAIRLALENNDARQLYVWLERTRAQTYRYEPLEHVENSELAEQIVEVRGLARDLMRAGLDGRPTAELRAKLAKAQREANRRGWNAQRWGRPRPMAAVGEIVAGLGDRAMVSFVASEGEMIALVVAGDRVRMVRLGDASEVLESARKLHFDLNALAPDHLSPPLVQVIGASARKQADALDSLLIKPLKRFIGERELVMVPTGPLYAVPWGVLPSLHGRPVATAPSATAWLAAAQSGKPKTDKVLLVRGPGLSLPTGEIDRLATHHDRATILSGDDATAVELLAHLDGADLVHIAAHGEHENENALFSRLELVDGPLFAHELGRLRKPPAHVVLAACSLALNRIRPGDEALGFAGAMLAGGTRTVVAAASKVGDEASAAAMADYHQALVAGAAPAVALAEAMAKDPFRRPFLCLGSG</sequence>
<reference evidence="3" key="1">
    <citation type="journal article" date="2019" name="Int. J. Syst. Evol. Microbiol.">
        <title>The Global Catalogue of Microorganisms (GCM) 10K type strain sequencing project: providing services to taxonomists for standard genome sequencing and annotation.</title>
        <authorList>
            <consortium name="The Broad Institute Genomics Platform"/>
            <consortium name="The Broad Institute Genome Sequencing Center for Infectious Disease"/>
            <person name="Wu L."/>
            <person name="Ma J."/>
        </authorList>
    </citation>
    <scope>NUCLEOTIDE SEQUENCE [LARGE SCALE GENOMIC DNA]</scope>
    <source>
        <strain evidence="3">JCM 17494</strain>
    </source>
</reference>
<dbReference type="EMBL" id="BAABBE010000057">
    <property type="protein sequence ID" value="GAA3686911.1"/>
    <property type="molecule type" value="Genomic_DNA"/>
</dbReference>
<feature type="domain" description="CHAT" evidence="1">
    <location>
        <begin position="615"/>
        <end position="842"/>
    </location>
</feature>
<dbReference type="PANTHER" id="PTHR10098">
    <property type="entry name" value="RAPSYN-RELATED"/>
    <property type="match status" value="1"/>
</dbReference>
<dbReference type="InterPro" id="IPR024983">
    <property type="entry name" value="CHAT_dom"/>
</dbReference>
<dbReference type="Gene3D" id="1.25.40.10">
    <property type="entry name" value="Tetratricopeptide repeat domain"/>
    <property type="match status" value="1"/>
</dbReference>
<name>A0ABP7CG72_9PSEU</name>
<dbReference type="RefSeq" id="WP_346137032.1">
    <property type="nucleotide sequence ID" value="NZ_BAABBE010000057.1"/>
</dbReference>
<organism evidence="2 3">
    <name type="scientific">Lentzea roselyniae</name>
    <dbReference type="NCBI Taxonomy" id="531940"/>
    <lineage>
        <taxon>Bacteria</taxon>
        <taxon>Bacillati</taxon>
        <taxon>Actinomycetota</taxon>
        <taxon>Actinomycetes</taxon>
        <taxon>Pseudonocardiales</taxon>
        <taxon>Pseudonocardiaceae</taxon>
        <taxon>Lentzea</taxon>
    </lineage>
</organism>
<comment type="caution">
    <text evidence="2">The sequence shown here is derived from an EMBL/GenBank/DDBJ whole genome shotgun (WGS) entry which is preliminary data.</text>
</comment>
<evidence type="ECO:0000313" key="2">
    <source>
        <dbReference type="EMBL" id="GAA3686911.1"/>
    </source>
</evidence>
<proteinExistence type="predicted"/>